<evidence type="ECO:0000313" key="3">
    <source>
        <dbReference type="Proteomes" id="UP000188318"/>
    </source>
</evidence>
<dbReference type="OMA" id="NEVATHH"/>
<sequence length="158" mass="17248">MIKQLASIGRLAQSTTTQSRTVSSLPRPLPTRRTFRTIAPLQATHQQKGEEKSGDRTVLDPQRSETSQTGTDSEVAGHDAAFDPSKTSPESEVQAAQQESEQQGKVSNPLDVSPGNKDVSHARPPTEGGPDHNAEKEGPSARGWTKKNREVRDWKKKV</sequence>
<evidence type="ECO:0000256" key="1">
    <source>
        <dbReference type="SAM" id="MobiDB-lite"/>
    </source>
</evidence>
<gene>
    <name evidence="2" type="ORF">ASPCADRAFT_403144</name>
</gene>
<keyword evidence="3" id="KW-1185">Reference proteome</keyword>
<protein>
    <submittedName>
        <fullName evidence="2">Uncharacterized protein</fullName>
    </submittedName>
</protein>
<evidence type="ECO:0000313" key="2">
    <source>
        <dbReference type="EMBL" id="OOF98826.1"/>
    </source>
</evidence>
<feature type="region of interest" description="Disordered" evidence="1">
    <location>
        <begin position="1"/>
        <end position="158"/>
    </location>
</feature>
<feature type="compositionally biased region" description="Basic and acidic residues" evidence="1">
    <location>
        <begin position="47"/>
        <end position="58"/>
    </location>
</feature>
<accession>A0A1R3RWG7</accession>
<reference evidence="3" key="1">
    <citation type="journal article" date="2017" name="Genome Biol.">
        <title>Comparative genomics reveals high biological diversity and specific adaptations in the industrially and medically important fungal genus Aspergillus.</title>
        <authorList>
            <person name="de Vries R.P."/>
            <person name="Riley R."/>
            <person name="Wiebenga A."/>
            <person name="Aguilar-Osorio G."/>
            <person name="Amillis S."/>
            <person name="Uchima C.A."/>
            <person name="Anderluh G."/>
            <person name="Asadollahi M."/>
            <person name="Askin M."/>
            <person name="Barry K."/>
            <person name="Battaglia E."/>
            <person name="Bayram O."/>
            <person name="Benocci T."/>
            <person name="Braus-Stromeyer S.A."/>
            <person name="Caldana C."/>
            <person name="Canovas D."/>
            <person name="Cerqueira G.C."/>
            <person name="Chen F."/>
            <person name="Chen W."/>
            <person name="Choi C."/>
            <person name="Clum A."/>
            <person name="Dos Santos R.A."/>
            <person name="Damasio A.R."/>
            <person name="Diallinas G."/>
            <person name="Emri T."/>
            <person name="Fekete E."/>
            <person name="Flipphi M."/>
            <person name="Freyberg S."/>
            <person name="Gallo A."/>
            <person name="Gournas C."/>
            <person name="Habgood R."/>
            <person name="Hainaut M."/>
            <person name="Harispe M.L."/>
            <person name="Henrissat B."/>
            <person name="Hilden K.S."/>
            <person name="Hope R."/>
            <person name="Hossain A."/>
            <person name="Karabika E."/>
            <person name="Karaffa L."/>
            <person name="Karanyi Z."/>
            <person name="Krasevec N."/>
            <person name="Kuo A."/>
            <person name="Kusch H."/>
            <person name="LaButti K."/>
            <person name="Lagendijk E.L."/>
            <person name="Lapidus A."/>
            <person name="Levasseur A."/>
            <person name="Lindquist E."/>
            <person name="Lipzen A."/>
            <person name="Logrieco A.F."/>
            <person name="MacCabe A."/>
            <person name="Maekelae M.R."/>
            <person name="Malavazi I."/>
            <person name="Melin P."/>
            <person name="Meyer V."/>
            <person name="Mielnichuk N."/>
            <person name="Miskei M."/>
            <person name="Molnar A.P."/>
            <person name="Mule G."/>
            <person name="Ngan C.Y."/>
            <person name="Orejas M."/>
            <person name="Orosz E."/>
            <person name="Ouedraogo J.P."/>
            <person name="Overkamp K.M."/>
            <person name="Park H.-S."/>
            <person name="Perrone G."/>
            <person name="Piumi F."/>
            <person name="Punt P.J."/>
            <person name="Ram A.F."/>
            <person name="Ramon A."/>
            <person name="Rauscher S."/>
            <person name="Record E."/>
            <person name="Riano-Pachon D.M."/>
            <person name="Robert V."/>
            <person name="Roehrig J."/>
            <person name="Ruller R."/>
            <person name="Salamov A."/>
            <person name="Salih N.S."/>
            <person name="Samson R.A."/>
            <person name="Sandor E."/>
            <person name="Sanguinetti M."/>
            <person name="Schuetze T."/>
            <person name="Sepcic K."/>
            <person name="Shelest E."/>
            <person name="Sherlock G."/>
            <person name="Sophianopoulou V."/>
            <person name="Squina F.M."/>
            <person name="Sun H."/>
            <person name="Susca A."/>
            <person name="Todd R.B."/>
            <person name="Tsang A."/>
            <person name="Unkles S.E."/>
            <person name="van de Wiele N."/>
            <person name="van Rossen-Uffink D."/>
            <person name="Oliveira J.V."/>
            <person name="Vesth T.C."/>
            <person name="Visser J."/>
            <person name="Yu J.-H."/>
            <person name="Zhou M."/>
            <person name="Andersen M.R."/>
            <person name="Archer D.B."/>
            <person name="Baker S.E."/>
            <person name="Benoit I."/>
            <person name="Brakhage A.A."/>
            <person name="Braus G.H."/>
            <person name="Fischer R."/>
            <person name="Frisvad J.C."/>
            <person name="Goldman G.H."/>
            <person name="Houbraken J."/>
            <person name="Oakley B."/>
            <person name="Pocsi I."/>
            <person name="Scazzocchio C."/>
            <person name="Seiboth B."/>
            <person name="vanKuyk P.A."/>
            <person name="Wortman J."/>
            <person name="Dyer P.S."/>
            <person name="Grigoriev I.V."/>
        </authorList>
    </citation>
    <scope>NUCLEOTIDE SEQUENCE [LARGE SCALE GENOMIC DNA]</scope>
    <source>
        <strain evidence="3">ITEM 5010</strain>
    </source>
</reference>
<dbReference type="STRING" id="602072.A0A1R3RWG7"/>
<dbReference type="PANTHER" id="PTHR42090:SF1">
    <property type="match status" value="1"/>
</dbReference>
<dbReference type="Proteomes" id="UP000188318">
    <property type="component" value="Unassembled WGS sequence"/>
</dbReference>
<feature type="compositionally biased region" description="Basic and acidic residues" evidence="1">
    <location>
        <begin position="147"/>
        <end position="158"/>
    </location>
</feature>
<dbReference type="EMBL" id="KV907495">
    <property type="protein sequence ID" value="OOF98826.1"/>
    <property type="molecule type" value="Genomic_DNA"/>
</dbReference>
<feature type="compositionally biased region" description="Basic and acidic residues" evidence="1">
    <location>
        <begin position="129"/>
        <end position="139"/>
    </location>
</feature>
<feature type="compositionally biased region" description="Low complexity" evidence="1">
    <location>
        <begin position="90"/>
        <end position="103"/>
    </location>
</feature>
<proteinExistence type="predicted"/>
<dbReference type="AlphaFoldDB" id="A0A1R3RWG7"/>
<dbReference type="PANTHER" id="PTHR42090">
    <property type="match status" value="1"/>
</dbReference>
<dbReference type="VEuPathDB" id="FungiDB:ASPCADRAFT_403144"/>
<organism evidence="2 3">
    <name type="scientific">Aspergillus carbonarius (strain ITEM 5010)</name>
    <dbReference type="NCBI Taxonomy" id="602072"/>
    <lineage>
        <taxon>Eukaryota</taxon>
        <taxon>Fungi</taxon>
        <taxon>Dikarya</taxon>
        <taxon>Ascomycota</taxon>
        <taxon>Pezizomycotina</taxon>
        <taxon>Eurotiomycetes</taxon>
        <taxon>Eurotiomycetidae</taxon>
        <taxon>Eurotiales</taxon>
        <taxon>Aspergillaceae</taxon>
        <taxon>Aspergillus</taxon>
        <taxon>Aspergillus subgen. Circumdati</taxon>
    </lineage>
</organism>
<dbReference type="OrthoDB" id="430436at2759"/>
<name>A0A1R3RWG7_ASPC5</name>
<feature type="compositionally biased region" description="Low complexity" evidence="1">
    <location>
        <begin position="13"/>
        <end position="26"/>
    </location>
</feature>